<dbReference type="InterPro" id="IPR001544">
    <property type="entry name" value="Aminotrans_IV"/>
</dbReference>
<dbReference type="InterPro" id="IPR043131">
    <property type="entry name" value="BCAT-like_N"/>
</dbReference>
<protein>
    <submittedName>
        <fullName evidence="4">Uncharacterized protein</fullName>
    </submittedName>
</protein>
<evidence type="ECO:0000313" key="5">
    <source>
        <dbReference type="Proteomes" id="UP001445335"/>
    </source>
</evidence>
<dbReference type="InterPro" id="IPR036038">
    <property type="entry name" value="Aminotransferase-like"/>
</dbReference>
<dbReference type="PANTHER" id="PTHR42743:SF22">
    <property type="entry name" value="D-AMINO-ACID TRANSAMINASE, CHLOROPLASTIC"/>
    <property type="match status" value="1"/>
</dbReference>
<sequence>MAEAFEGLQAEDDHQVPGAATDSLSSNTQLGRAVQSACSELELLSLLAVQLLTKEKAISALSAGLHANCENYLSFYSSELSGIVTDPALMIVSVDDHLVHRGHAVFDTAVITEGYLYQLDAHLQRFFTSAKKAGLLLPFPAAQIRRIILETAAAGKKMHGYVRYWLGAGRGGFGLSPSECISPSFYVVAYQAAEDPMRHLSGWRIKTSRVPAKDPYFATLKSNNYLANALVAMDAEASGYDQGVFVDEAGFVAEGPTMNLGVVTHEGELVIPPFERSLAGCTIKRVLELVAQHQETDVGMWATRDFEAVKKVSQRPLHVKEAKAAKEVFMVGSATKVMPVVVWDDIDFMSKVSYDRIGVGPGTVTLAMRGLLEDDMDPRSASGQHTEVPYGILTGMYD</sequence>
<reference evidence="4 5" key="1">
    <citation type="journal article" date="2024" name="Nat. Commun.">
        <title>Phylogenomics reveals the evolutionary origins of lichenization in chlorophyte algae.</title>
        <authorList>
            <person name="Puginier C."/>
            <person name="Libourel C."/>
            <person name="Otte J."/>
            <person name="Skaloud P."/>
            <person name="Haon M."/>
            <person name="Grisel S."/>
            <person name="Petersen M."/>
            <person name="Berrin J.G."/>
            <person name="Delaux P.M."/>
            <person name="Dal Grande F."/>
            <person name="Keller J."/>
        </authorList>
    </citation>
    <scope>NUCLEOTIDE SEQUENCE [LARGE SCALE GENOMIC DNA]</scope>
    <source>
        <strain evidence="4 5">SAG 245.80</strain>
    </source>
</reference>
<dbReference type="Pfam" id="PF01063">
    <property type="entry name" value="Aminotran_4"/>
    <property type="match status" value="1"/>
</dbReference>
<dbReference type="AlphaFoldDB" id="A0AAW1RY55"/>
<dbReference type="EMBL" id="JALJOU010000019">
    <property type="protein sequence ID" value="KAK9838341.1"/>
    <property type="molecule type" value="Genomic_DNA"/>
</dbReference>
<comment type="cofactor">
    <cofactor evidence="1">
        <name>pyridoxal 5'-phosphate</name>
        <dbReference type="ChEBI" id="CHEBI:597326"/>
    </cofactor>
</comment>
<dbReference type="GO" id="GO:0008652">
    <property type="term" value="P:amino acid biosynthetic process"/>
    <property type="evidence" value="ECO:0007669"/>
    <property type="project" value="UniProtKB-ARBA"/>
</dbReference>
<keyword evidence="5" id="KW-1185">Reference proteome</keyword>
<name>A0AAW1RY55_9CHLO</name>
<evidence type="ECO:0000256" key="3">
    <source>
        <dbReference type="ARBA" id="ARBA00022898"/>
    </source>
</evidence>
<evidence type="ECO:0000256" key="2">
    <source>
        <dbReference type="ARBA" id="ARBA00009320"/>
    </source>
</evidence>
<dbReference type="GO" id="GO:0003824">
    <property type="term" value="F:catalytic activity"/>
    <property type="evidence" value="ECO:0007669"/>
    <property type="project" value="InterPro"/>
</dbReference>
<dbReference type="Proteomes" id="UP001445335">
    <property type="component" value="Unassembled WGS sequence"/>
</dbReference>
<dbReference type="Gene3D" id="3.30.470.10">
    <property type="match status" value="1"/>
</dbReference>
<proteinExistence type="inferred from homology"/>
<dbReference type="FunFam" id="3.20.10.10:FF:000002">
    <property type="entry name" value="D-alanine aminotransferase"/>
    <property type="match status" value="1"/>
</dbReference>
<evidence type="ECO:0000256" key="1">
    <source>
        <dbReference type="ARBA" id="ARBA00001933"/>
    </source>
</evidence>
<dbReference type="PANTHER" id="PTHR42743">
    <property type="entry name" value="AMINO-ACID AMINOTRANSFERASE"/>
    <property type="match status" value="1"/>
</dbReference>
<dbReference type="InterPro" id="IPR050571">
    <property type="entry name" value="Class-IV_PLP-Dep_Aminotrnsfr"/>
</dbReference>
<dbReference type="FunFam" id="3.30.470.10:FF:000008">
    <property type="entry name" value="D-amino-acid transaminase, chloroplastic"/>
    <property type="match status" value="1"/>
</dbReference>
<dbReference type="Gene3D" id="3.20.10.10">
    <property type="entry name" value="D-amino Acid Aminotransferase, subunit A, domain 2"/>
    <property type="match status" value="1"/>
</dbReference>
<comment type="caution">
    <text evidence="4">The sequence shown here is derived from an EMBL/GenBank/DDBJ whole genome shotgun (WGS) entry which is preliminary data.</text>
</comment>
<accession>A0AAW1RY55</accession>
<dbReference type="GO" id="GO:0046394">
    <property type="term" value="P:carboxylic acid biosynthetic process"/>
    <property type="evidence" value="ECO:0007669"/>
    <property type="project" value="UniProtKB-ARBA"/>
</dbReference>
<comment type="similarity">
    <text evidence="2">Belongs to the class-IV pyridoxal-phosphate-dependent aminotransferase family.</text>
</comment>
<dbReference type="InterPro" id="IPR043132">
    <property type="entry name" value="BCAT-like_C"/>
</dbReference>
<organism evidence="4 5">
    <name type="scientific">Elliptochloris bilobata</name>
    <dbReference type="NCBI Taxonomy" id="381761"/>
    <lineage>
        <taxon>Eukaryota</taxon>
        <taxon>Viridiplantae</taxon>
        <taxon>Chlorophyta</taxon>
        <taxon>core chlorophytes</taxon>
        <taxon>Trebouxiophyceae</taxon>
        <taxon>Trebouxiophyceae incertae sedis</taxon>
        <taxon>Elliptochloris clade</taxon>
        <taxon>Elliptochloris</taxon>
    </lineage>
</organism>
<gene>
    <name evidence="4" type="ORF">WJX81_005802</name>
</gene>
<dbReference type="SUPFAM" id="SSF56752">
    <property type="entry name" value="D-aminoacid aminotransferase-like PLP-dependent enzymes"/>
    <property type="match status" value="1"/>
</dbReference>
<evidence type="ECO:0000313" key="4">
    <source>
        <dbReference type="EMBL" id="KAK9838341.1"/>
    </source>
</evidence>
<keyword evidence="3" id="KW-0663">Pyridoxal phosphate</keyword>